<dbReference type="AlphaFoldDB" id="A0A511CXK1"/>
<evidence type="ECO:0000256" key="1">
    <source>
        <dbReference type="ARBA" id="ARBA00006817"/>
    </source>
</evidence>
<dbReference type="Pfam" id="PF08327">
    <property type="entry name" value="AHSA1"/>
    <property type="match status" value="1"/>
</dbReference>
<dbReference type="InterPro" id="IPR023393">
    <property type="entry name" value="START-like_dom_sf"/>
</dbReference>
<gene>
    <name evidence="3" type="ORF">PA7_11270</name>
</gene>
<dbReference type="InterPro" id="IPR013538">
    <property type="entry name" value="ASHA1/2-like_C"/>
</dbReference>
<dbReference type="EMBL" id="BJVI01000007">
    <property type="protein sequence ID" value="GEL17290.1"/>
    <property type="molecule type" value="Genomic_DNA"/>
</dbReference>
<dbReference type="SUPFAM" id="SSF55961">
    <property type="entry name" value="Bet v1-like"/>
    <property type="match status" value="1"/>
</dbReference>
<organism evidence="3 4">
    <name type="scientific">Pseudonocardia asaccharolytica DSM 44247 = NBRC 16224</name>
    <dbReference type="NCBI Taxonomy" id="1123024"/>
    <lineage>
        <taxon>Bacteria</taxon>
        <taxon>Bacillati</taxon>
        <taxon>Actinomycetota</taxon>
        <taxon>Actinomycetes</taxon>
        <taxon>Pseudonocardiales</taxon>
        <taxon>Pseudonocardiaceae</taxon>
        <taxon>Pseudonocardia</taxon>
    </lineage>
</organism>
<dbReference type="Proteomes" id="UP000321328">
    <property type="component" value="Unassembled WGS sequence"/>
</dbReference>
<evidence type="ECO:0000313" key="4">
    <source>
        <dbReference type="Proteomes" id="UP000321328"/>
    </source>
</evidence>
<dbReference type="CDD" id="cd08899">
    <property type="entry name" value="SRPBCC_CalC_Aha1-like_6"/>
    <property type="match status" value="1"/>
</dbReference>
<keyword evidence="4" id="KW-1185">Reference proteome</keyword>
<sequence>MGMAIDLVATAGLVTREVRSGTRDGVPTKIAVARRRYPTDQADLWDALTNGDRIPRWFVPVSGDLRVGGRYQVEGNAGGVVERCEEPEMFAVTWEFGPMVSWLEVRLTPAGDGTTLELAHEAQVDPDLWGQFGPGAVGVGWDLGLMGLGLHIESGAPVDPELAATFPTSPEGVEFVRRAAAGWAEAAVIDGDEPGPAYEAAERTVAAYTTQPEDVPEG</sequence>
<protein>
    <submittedName>
        <fullName evidence="3">Activator of HSP90 ATPase</fullName>
    </submittedName>
</protein>
<evidence type="ECO:0000259" key="2">
    <source>
        <dbReference type="Pfam" id="PF08327"/>
    </source>
</evidence>
<evidence type="ECO:0000313" key="3">
    <source>
        <dbReference type="EMBL" id="GEL17290.1"/>
    </source>
</evidence>
<feature type="domain" description="Activator of Hsp90 ATPase homologue 1/2-like C-terminal" evidence="2">
    <location>
        <begin position="41"/>
        <end position="122"/>
    </location>
</feature>
<comment type="similarity">
    <text evidence="1">Belongs to the AHA1 family.</text>
</comment>
<dbReference type="STRING" id="1123024.GCA_000423625_00330"/>
<accession>A0A511CXK1</accession>
<reference evidence="3 4" key="1">
    <citation type="submission" date="2019-07" db="EMBL/GenBank/DDBJ databases">
        <title>Whole genome shotgun sequence of Pseudonocardia asaccharolytica NBRC 16224.</title>
        <authorList>
            <person name="Hosoyama A."/>
            <person name="Uohara A."/>
            <person name="Ohji S."/>
            <person name="Ichikawa N."/>
        </authorList>
    </citation>
    <scope>NUCLEOTIDE SEQUENCE [LARGE SCALE GENOMIC DNA]</scope>
    <source>
        <strain evidence="3 4">NBRC 16224</strain>
    </source>
</reference>
<comment type="caution">
    <text evidence="3">The sequence shown here is derived from an EMBL/GenBank/DDBJ whole genome shotgun (WGS) entry which is preliminary data.</text>
</comment>
<name>A0A511CXK1_9PSEU</name>
<dbReference type="Gene3D" id="3.30.530.20">
    <property type="match status" value="1"/>
</dbReference>
<proteinExistence type="inferred from homology"/>